<organism evidence="1 2">
    <name type="scientific">Pleurodeles waltl</name>
    <name type="common">Iberian ribbed newt</name>
    <dbReference type="NCBI Taxonomy" id="8319"/>
    <lineage>
        <taxon>Eukaryota</taxon>
        <taxon>Metazoa</taxon>
        <taxon>Chordata</taxon>
        <taxon>Craniata</taxon>
        <taxon>Vertebrata</taxon>
        <taxon>Euteleostomi</taxon>
        <taxon>Amphibia</taxon>
        <taxon>Batrachia</taxon>
        <taxon>Caudata</taxon>
        <taxon>Salamandroidea</taxon>
        <taxon>Salamandridae</taxon>
        <taxon>Pleurodelinae</taxon>
        <taxon>Pleurodeles</taxon>
    </lineage>
</organism>
<accession>A0AAV7PU69</accession>
<sequence length="168" mass="17947">MPLCVPTYGVWLRHLGHSLGSIPLFSVPQCPFRHLYTVAAEGGRGKGGSAGHKGREFTAGGRSPLPLAPCRRAYQRLPSSFTNSPSAASSYHCCACWRVTGCPVTTIGDHGCCRLPLPPGVLSAVGAVGNRVLVFSPSRREPPGRGVCCVFVRYVHVTHSCKAEFRNS</sequence>
<reference evidence="1" key="1">
    <citation type="journal article" date="2022" name="bioRxiv">
        <title>Sequencing and chromosome-scale assembly of the giantPleurodeles waltlgenome.</title>
        <authorList>
            <person name="Brown T."/>
            <person name="Elewa A."/>
            <person name="Iarovenko S."/>
            <person name="Subramanian E."/>
            <person name="Araus A.J."/>
            <person name="Petzold A."/>
            <person name="Susuki M."/>
            <person name="Suzuki K.-i.T."/>
            <person name="Hayashi T."/>
            <person name="Toyoda A."/>
            <person name="Oliveira C."/>
            <person name="Osipova E."/>
            <person name="Leigh N.D."/>
            <person name="Simon A."/>
            <person name="Yun M.H."/>
        </authorList>
    </citation>
    <scope>NUCLEOTIDE SEQUENCE</scope>
    <source>
        <strain evidence="1">20211129_DDA</strain>
        <tissue evidence="1">Liver</tissue>
    </source>
</reference>
<gene>
    <name evidence="1" type="ORF">NDU88_010179</name>
</gene>
<dbReference type="Proteomes" id="UP001066276">
    <property type="component" value="Chromosome 7"/>
</dbReference>
<evidence type="ECO:0000313" key="1">
    <source>
        <dbReference type="EMBL" id="KAJ1131847.1"/>
    </source>
</evidence>
<comment type="caution">
    <text evidence="1">The sequence shown here is derived from an EMBL/GenBank/DDBJ whole genome shotgun (WGS) entry which is preliminary data.</text>
</comment>
<dbReference type="EMBL" id="JANPWB010000011">
    <property type="protein sequence ID" value="KAJ1131847.1"/>
    <property type="molecule type" value="Genomic_DNA"/>
</dbReference>
<keyword evidence="2" id="KW-1185">Reference proteome</keyword>
<evidence type="ECO:0000313" key="2">
    <source>
        <dbReference type="Proteomes" id="UP001066276"/>
    </source>
</evidence>
<dbReference type="AlphaFoldDB" id="A0AAV7PU69"/>
<protein>
    <submittedName>
        <fullName evidence="1">Uncharacterized protein</fullName>
    </submittedName>
</protein>
<name>A0AAV7PU69_PLEWA</name>
<proteinExistence type="predicted"/>